<keyword evidence="6 7" id="KW-0057">Aromatic amino acid biosynthesis</keyword>
<dbReference type="PANTHER" id="PTHR21089:SF1">
    <property type="entry name" value="BIFUNCTIONAL 3-DEHYDROQUINATE DEHYDRATASE_SHIKIMATE DEHYDROGENASE, CHLOROPLASTIC"/>
    <property type="match status" value="1"/>
</dbReference>
<feature type="binding site" evidence="7">
    <location>
        <position position="91"/>
    </location>
    <ligand>
        <name>shikimate</name>
        <dbReference type="ChEBI" id="CHEBI:36208"/>
    </ligand>
</feature>
<dbReference type="InterPro" id="IPR036291">
    <property type="entry name" value="NAD(P)-bd_dom_sf"/>
</dbReference>
<evidence type="ECO:0000256" key="7">
    <source>
        <dbReference type="HAMAP-Rule" id="MF_00222"/>
    </source>
</evidence>
<dbReference type="GO" id="GO:0009073">
    <property type="term" value="P:aromatic amino acid family biosynthetic process"/>
    <property type="evidence" value="ECO:0007669"/>
    <property type="project" value="UniProtKB-KW"/>
</dbReference>
<accession>A0A7C3PJR8</accession>
<protein>
    <recommendedName>
        <fullName evidence="2 7">Shikimate dehydrogenase (NADP(+))</fullName>
        <shortName evidence="7">SDH</shortName>
        <ecNumber evidence="2 7">1.1.1.25</ecNumber>
    </recommendedName>
</protein>
<dbReference type="EMBL" id="DSRU01000274">
    <property type="protein sequence ID" value="HFM99780.1"/>
    <property type="molecule type" value="Genomic_DNA"/>
</dbReference>
<feature type="binding site" evidence="7">
    <location>
        <position position="230"/>
    </location>
    <ligand>
        <name>shikimate</name>
        <dbReference type="ChEBI" id="CHEBI:36208"/>
    </ligand>
</feature>
<feature type="binding site" evidence="7">
    <location>
        <position position="66"/>
    </location>
    <ligand>
        <name>shikimate</name>
        <dbReference type="ChEBI" id="CHEBI:36208"/>
    </ligand>
</feature>
<evidence type="ECO:0000256" key="3">
    <source>
        <dbReference type="ARBA" id="ARBA00022605"/>
    </source>
</evidence>
<comment type="caution">
    <text evidence="10">The sequence shown here is derived from an EMBL/GenBank/DDBJ whole genome shotgun (WGS) entry which is preliminary data.</text>
</comment>
<proteinExistence type="inferred from homology"/>
<keyword evidence="4 7" id="KW-0521">NADP</keyword>
<comment type="subunit">
    <text evidence="7">Homodimer.</text>
</comment>
<evidence type="ECO:0000256" key="5">
    <source>
        <dbReference type="ARBA" id="ARBA00023002"/>
    </source>
</evidence>
<feature type="domain" description="SDH C-terminal" evidence="9">
    <location>
        <begin position="251"/>
        <end position="281"/>
    </location>
</feature>
<dbReference type="NCBIfam" id="NF001314">
    <property type="entry name" value="PRK00258.2-2"/>
    <property type="match status" value="1"/>
</dbReference>
<comment type="similarity">
    <text evidence="7">Belongs to the shikimate dehydrogenase family.</text>
</comment>
<dbReference type="GO" id="GO:0004764">
    <property type="term" value="F:shikimate 3-dehydrogenase (NADP+) activity"/>
    <property type="evidence" value="ECO:0007669"/>
    <property type="project" value="UniProtKB-UniRule"/>
</dbReference>
<dbReference type="UniPathway" id="UPA00053">
    <property type="reaction ID" value="UER00087"/>
</dbReference>
<comment type="caution">
    <text evidence="7">Lacks conserved residue(s) required for the propagation of feature annotation.</text>
</comment>
<feature type="binding site" evidence="7">
    <location>
        <position position="82"/>
    </location>
    <ligand>
        <name>NADP(+)</name>
        <dbReference type="ChEBI" id="CHEBI:58349"/>
    </ligand>
</feature>
<evidence type="ECO:0000259" key="8">
    <source>
        <dbReference type="Pfam" id="PF08501"/>
    </source>
</evidence>
<dbReference type="PANTHER" id="PTHR21089">
    <property type="entry name" value="SHIKIMATE DEHYDROGENASE"/>
    <property type="match status" value="1"/>
</dbReference>
<feature type="binding site" evidence="7">
    <location>
        <position position="258"/>
    </location>
    <ligand>
        <name>shikimate</name>
        <dbReference type="ChEBI" id="CHEBI:36208"/>
    </ligand>
</feature>
<dbReference type="EC" id="1.1.1.25" evidence="2 7"/>
<evidence type="ECO:0000256" key="4">
    <source>
        <dbReference type="ARBA" id="ARBA00022857"/>
    </source>
</evidence>
<dbReference type="InterPro" id="IPR013708">
    <property type="entry name" value="Shikimate_DH-bd_N"/>
</dbReference>
<organism evidence="10">
    <name type="scientific">Oscillatoriales cyanobacterium SpSt-418</name>
    <dbReference type="NCBI Taxonomy" id="2282169"/>
    <lineage>
        <taxon>Bacteria</taxon>
        <taxon>Bacillati</taxon>
        <taxon>Cyanobacteriota</taxon>
        <taxon>Cyanophyceae</taxon>
        <taxon>Oscillatoriophycideae</taxon>
        <taxon>Oscillatoriales</taxon>
    </lineage>
</organism>
<dbReference type="GO" id="GO:0008652">
    <property type="term" value="P:amino acid biosynthetic process"/>
    <property type="evidence" value="ECO:0007669"/>
    <property type="project" value="UniProtKB-KW"/>
</dbReference>
<evidence type="ECO:0000259" key="9">
    <source>
        <dbReference type="Pfam" id="PF18317"/>
    </source>
</evidence>
<dbReference type="InterPro" id="IPR046346">
    <property type="entry name" value="Aminoacid_DH-like_N_sf"/>
</dbReference>
<dbReference type="GO" id="GO:0050661">
    <property type="term" value="F:NADP binding"/>
    <property type="evidence" value="ECO:0007669"/>
    <property type="project" value="InterPro"/>
</dbReference>
<dbReference type="InterPro" id="IPR022893">
    <property type="entry name" value="Shikimate_DH_fam"/>
</dbReference>
<dbReference type="InterPro" id="IPR041121">
    <property type="entry name" value="SDH_C"/>
</dbReference>
<dbReference type="HAMAP" id="MF_00222">
    <property type="entry name" value="Shikimate_DH_AroE"/>
    <property type="match status" value="1"/>
</dbReference>
<comment type="catalytic activity">
    <reaction evidence="7">
        <text>shikimate + NADP(+) = 3-dehydroshikimate + NADPH + H(+)</text>
        <dbReference type="Rhea" id="RHEA:17737"/>
        <dbReference type="ChEBI" id="CHEBI:15378"/>
        <dbReference type="ChEBI" id="CHEBI:16630"/>
        <dbReference type="ChEBI" id="CHEBI:36208"/>
        <dbReference type="ChEBI" id="CHEBI:57783"/>
        <dbReference type="ChEBI" id="CHEBI:58349"/>
        <dbReference type="EC" id="1.1.1.25"/>
    </reaction>
</comment>
<evidence type="ECO:0000256" key="2">
    <source>
        <dbReference type="ARBA" id="ARBA00012962"/>
    </source>
</evidence>
<feature type="active site" description="Proton acceptor" evidence="7">
    <location>
        <position position="70"/>
    </location>
</feature>
<feature type="binding site" evidence="7">
    <location>
        <begin position="19"/>
        <end position="21"/>
    </location>
    <ligand>
        <name>shikimate</name>
        <dbReference type="ChEBI" id="CHEBI:36208"/>
    </ligand>
</feature>
<gene>
    <name evidence="7" type="primary">aroE</name>
    <name evidence="10" type="ORF">ENR64_18905</name>
</gene>
<keyword evidence="5 7" id="KW-0560">Oxidoreductase</keyword>
<dbReference type="Gene3D" id="3.40.50.10860">
    <property type="entry name" value="Leucine Dehydrogenase, chain A, domain 1"/>
    <property type="match status" value="1"/>
</dbReference>
<reference evidence="10" key="1">
    <citation type="journal article" date="2020" name="mSystems">
        <title>Genome- and Community-Level Interaction Insights into Carbon Utilization and Element Cycling Functions of Hydrothermarchaeota in Hydrothermal Sediment.</title>
        <authorList>
            <person name="Zhou Z."/>
            <person name="Liu Y."/>
            <person name="Xu W."/>
            <person name="Pan J."/>
            <person name="Luo Z.H."/>
            <person name="Li M."/>
        </authorList>
    </citation>
    <scope>NUCLEOTIDE SEQUENCE [LARGE SCALE GENOMIC DNA]</scope>
    <source>
        <strain evidence="10">SpSt-418</strain>
    </source>
</reference>
<dbReference type="SUPFAM" id="SSF51735">
    <property type="entry name" value="NAD(P)-binding Rossmann-fold domains"/>
    <property type="match status" value="1"/>
</dbReference>
<sequence>MIDGKTQLLGVIGYPIAHSLSPVMHNAALAHLGANYVYLPFAIHPEALEPAIQGFAAIGVRGFSVTIPHKQAILPYLTEVSEVAQAIGAVNTVWRTETGWSGTNTDVVGFLAPLQAIAHDWSQTQAVVLGCGGAARAVVAGCAQLGCQSIMVIGRDAAKLAVFHASWQNSDLGDRLLVDTWEQLPNRLVEANLLVNTTPVGMHPQTDASPLTVAEIAQLPSNSIVYDLIYTPNPTQLLKLAAERGLMAIDGLEMLVQQGSAALQIWLQQEVPVDVMRQALRQALGFSD</sequence>
<comment type="pathway">
    <text evidence="1 7">Metabolic intermediate biosynthesis; chorismate biosynthesis; chorismate from D-erythrose 4-phosphate and phosphoenolpyruvate: step 4/7.</text>
</comment>
<dbReference type="Gene3D" id="3.40.50.720">
    <property type="entry name" value="NAD(P)-binding Rossmann-like Domain"/>
    <property type="match status" value="1"/>
</dbReference>
<dbReference type="InterPro" id="IPR011342">
    <property type="entry name" value="Shikimate_DH"/>
</dbReference>
<dbReference type="Pfam" id="PF18317">
    <property type="entry name" value="SDH_C"/>
    <property type="match status" value="1"/>
</dbReference>
<evidence type="ECO:0000256" key="6">
    <source>
        <dbReference type="ARBA" id="ARBA00023141"/>
    </source>
</evidence>
<comment type="function">
    <text evidence="7">Involved in the biosynthesis of the chorismate, which leads to the biosynthesis of aromatic amino acids. Catalyzes the reversible NADPH linked reduction of 3-dehydroshikimate (DHSA) to yield shikimate (SA).</text>
</comment>
<keyword evidence="3 7" id="KW-0028">Amino-acid biosynthesis</keyword>
<dbReference type="CDD" id="cd01065">
    <property type="entry name" value="NAD_bind_Shikimate_DH"/>
    <property type="match status" value="1"/>
</dbReference>
<evidence type="ECO:0000256" key="1">
    <source>
        <dbReference type="ARBA" id="ARBA00004871"/>
    </source>
</evidence>
<feature type="binding site" evidence="7">
    <location>
        <position position="228"/>
    </location>
    <ligand>
        <name>NADP(+)</name>
        <dbReference type="ChEBI" id="CHEBI:58349"/>
    </ligand>
</feature>
<dbReference type="GO" id="GO:0019632">
    <property type="term" value="P:shikimate metabolic process"/>
    <property type="evidence" value="ECO:0007669"/>
    <property type="project" value="InterPro"/>
</dbReference>
<name>A0A7C3PJR8_9CYAN</name>
<feature type="binding site" evidence="7">
    <location>
        <position position="106"/>
    </location>
    <ligand>
        <name>shikimate</name>
        <dbReference type="ChEBI" id="CHEBI:36208"/>
    </ligand>
</feature>
<dbReference type="NCBIfam" id="TIGR00507">
    <property type="entry name" value="aroE"/>
    <property type="match status" value="1"/>
</dbReference>
<feature type="domain" description="Shikimate dehydrogenase substrate binding N-terminal" evidence="8">
    <location>
        <begin position="11"/>
        <end position="93"/>
    </location>
</feature>
<dbReference type="AlphaFoldDB" id="A0A7C3PJR8"/>
<feature type="binding site" evidence="7">
    <location>
        <position position="251"/>
    </location>
    <ligand>
        <name>NADP(+)</name>
        <dbReference type="ChEBI" id="CHEBI:58349"/>
    </ligand>
</feature>
<dbReference type="Pfam" id="PF08501">
    <property type="entry name" value="Shikimate_dh_N"/>
    <property type="match status" value="1"/>
</dbReference>
<dbReference type="GO" id="GO:0009423">
    <property type="term" value="P:chorismate biosynthetic process"/>
    <property type="evidence" value="ECO:0007669"/>
    <property type="project" value="UniProtKB-UniRule"/>
</dbReference>
<dbReference type="GO" id="GO:0005829">
    <property type="term" value="C:cytosol"/>
    <property type="evidence" value="ECO:0007669"/>
    <property type="project" value="TreeGrafter"/>
</dbReference>
<dbReference type="SUPFAM" id="SSF53223">
    <property type="entry name" value="Aminoacid dehydrogenase-like, N-terminal domain"/>
    <property type="match status" value="1"/>
</dbReference>
<evidence type="ECO:0000313" key="10">
    <source>
        <dbReference type="EMBL" id="HFM99780.1"/>
    </source>
</evidence>